<feature type="signal peptide" evidence="2">
    <location>
        <begin position="1"/>
        <end position="24"/>
    </location>
</feature>
<evidence type="ECO:0000313" key="3">
    <source>
        <dbReference type="EMBL" id="MBB5957819.1"/>
    </source>
</evidence>
<evidence type="ECO:0008006" key="5">
    <source>
        <dbReference type="Google" id="ProtNLM"/>
    </source>
</evidence>
<dbReference type="AlphaFoldDB" id="A0A841CKJ5"/>
<protein>
    <recommendedName>
        <fullName evidence="5">Secreted protein</fullName>
    </recommendedName>
</protein>
<feature type="chain" id="PRO_5032973846" description="Secreted protein" evidence="2">
    <location>
        <begin position="25"/>
        <end position="117"/>
    </location>
</feature>
<keyword evidence="2" id="KW-0732">Signal</keyword>
<sequence length="117" mass="12267">MARFAVTAVLLALVAVLTPSSSGADPVSAIAVAGHRTAALAEALSEEDPNRECRKGPEPRAFSAATQRSRHHRNADRVDRSAGAGVALPAPEPVPLAAATDHLRTRRTPSALQVFRN</sequence>
<organism evidence="3 4">
    <name type="scientific">Saccharothrix tamanrassetensis</name>
    <dbReference type="NCBI Taxonomy" id="1051531"/>
    <lineage>
        <taxon>Bacteria</taxon>
        <taxon>Bacillati</taxon>
        <taxon>Actinomycetota</taxon>
        <taxon>Actinomycetes</taxon>
        <taxon>Pseudonocardiales</taxon>
        <taxon>Pseudonocardiaceae</taxon>
        <taxon>Saccharothrix</taxon>
    </lineage>
</organism>
<feature type="compositionally biased region" description="Basic and acidic residues" evidence="1">
    <location>
        <begin position="48"/>
        <end position="58"/>
    </location>
</feature>
<dbReference type="RefSeq" id="WP_184693165.1">
    <property type="nucleotide sequence ID" value="NZ_JACHJN010000006.1"/>
</dbReference>
<evidence type="ECO:0000256" key="2">
    <source>
        <dbReference type="SAM" id="SignalP"/>
    </source>
</evidence>
<name>A0A841CKJ5_9PSEU</name>
<reference evidence="3 4" key="1">
    <citation type="submission" date="2020-08" db="EMBL/GenBank/DDBJ databases">
        <title>Genomic Encyclopedia of Type Strains, Phase III (KMG-III): the genomes of soil and plant-associated and newly described type strains.</title>
        <authorList>
            <person name="Whitman W."/>
        </authorList>
    </citation>
    <scope>NUCLEOTIDE SEQUENCE [LARGE SCALE GENOMIC DNA]</scope>
    <source>
        <strain evidence="3 4">CECT 8640</strain>
    </source>
</reference>
<dbReference type="EMBL" id="JACHJN010000006">
    <property type="protein sequence ID" value="MBB5957819.1"/>
    <property type="molecule type" value="Genomic_DNA"/>
</dbReference>
<dbReference type="Proteomes" id="UP000547510">
    <property type="component" value="Unassembled WGS sequence"/>
</dbReference>
<keyword evidence="4" id="KW-1185">Reference proteome</keyword>
<comment type="caution">
    <text evidence="3">The sequence shown here is derived from an EMBL/GenBank/DDBJ whole genome shotgun (WGS) entry which is preliminary data.</text>
</comment>
<gene>
    <name evidence="3" type="ORF">FHS29_004414</name>
</gene>
<feature type="compositionally biased region" description="Low complexity" evidence="1">
    <location>
        <begin position="82"/>
        <end position="93"/>
    </location>
</feature>
<evidence type="ECO:0000313" key="4">
    <source>
        <dbReference type="Proteomes" id="UP000547510"/>
    </source>
</evidence>
<proteinExistence type="predicted"/>
<feature type="region of interest" description="Disordered" evidence="1">
    <location>
        <begin position="43"/>
        <end position="93"/>
    </location>
</feature>
<evidence type="ECO:0000256" key="1">
    <source>
        <dbReference type="SAM" id="MobiDB-lite"/>
    </source>
</evidence>
<accession>A0A841CKJ5</accession>